<comment type="pathway">
    <text evidence="2">Carbohydrate degradation; pentose phosphate pathway; D-glyceraldehyde 3-phosphate and beta-D-fructose 6-phosphate from D-ribose 5-phosphate and D-xylulose 5-phosphate (non-oxidative stage): step 2/3.</text>
</comment>
<dbReference type="AlphaFoldDB" id="A0A0C3MET7"/>
<proteinExistence type="predicted"/>
<keyword evidence="1" id="KW-0704">Schiff base</keyword>
<keyword evidence="4" id="KW-1185">Reference proteome</keyword>
<dbReference type="OrthoDB" id="1711136at2759"/>
<reference evidence="4" key="2">
    <citation type="submission" date="2015-01" db="EMBL/GenBank/DDBJ databases">
        <title>Evolutionary Origins and Diversification of the Mycorrhizal Mutualists.</title>
        <authorList>
            <consortium name="DOE Joint Genome Institute"/>
            <consortium name="Mycorrhizal Genomics Consortium"/>
            <person name="Kohler A."/>
            <person name="Kuo A."/>
            <person name="Nagy L.G."/>
            <person name="Floudas D."/>
            <person name="Copeland A."/>
            <person name="Barry K.W."/>
            <person name="Cichocki N."/>
            <person name="Veneault-Fourrey C."/>
            <person name="LaButti K."/>
            <person name="Lindquist E.A."/>
            <person name="Lipzen A."/>
            <person name="Lundell T."/>
            <person name="Morin E."/>
            <person name="Murat C."/>
            <person name="Riley R."/>
            <person name="Ohm R."/>
            <person name="Sun H."/>
            <person name="Tunlid A."/>
            <person name="Henrissat B."/>
            <person name="Grigoriev I.V."/>
            <person name="Hibbett D.S."/>
            <person name="Martin F."/>
        </authorList>
    </citation>
    <scope>NUCLEOTIDE SEQUENCE [LARGE SCALE GENOMIC DNA]</scope>
    <source>
        <strain evidence="4">MUT 4182</strain>
    </source>
</reference>
<dbReference type="InterPro" id="IPR018225">
    <property type="entry name" value="Transaldolase_AS"/>
</dbReference>
<evidence type="ECO:0000256" key="1">
    <source>
        <dbReference type="ARBA" id="ARBA00023270"/>
    </source>
</evidence>
<dbReference type="GO" id="GO:0004801">
    <property type="term" value="F:transaldolase activity"/>
    <property type="evidence" value="ECO:0007669"/>
    <property type="project" value="UniProtKB-EC"/>
</dbReference>
<dbReference type="EMBL" id="KN822956">
    <property type="protein sequence ID" value="KIO32257.1"/>
    <property type="molecule type" value="Genomic_DNA"/>
</dbReference>
<dbReference type="InterPro" id="IPR013785">
    <property type="entry name" value="Aldolase_TIM"/>
</dbReference>
<dbReference type="PANTHER" id="PTHR10683">
    <property type="entry name" value="TRANSALDOLASE"/>
    <property type="match status" value="1"/>
</dbReference>
<evidence type="ECO:0000313" key="3">
    <source>
        <dbReference type="EMBL" id="KIO32257.1"/>
    </source>
</evidence>
<accession>A0A0C3MET7</accession>
<evidence type="ECO:0000313" key="4">
    <source>
        <dbReference type="Proteomes" id="UP000054248"/>
    </source>
</evidence>
<dbReference type="STRING" id="1051891.A0A0C3MET7"/>
<keyword evidence="2" id="KW-0808">Transferase</keyword>
<dbReference type="PROSITE" id="PS00958">
    <property type="entry name" value="TRANSALDOLASE_2"/>
    <property type="match status" value="1"/>
</dbReference>
<comment type="function">
    <text evidence="2">Catalyzes the rate-limiting step of the non-oxidative phase in the pentose phosphate pathway. Catalyzes the reversible conversion of sedheptulose-7-phosphate and D-glyceraldehyde 3-phosphate into erythrose-4-phosphate and beta-D-fructose 6-phosphate.</text>
</comment>
<dbReference type="PANTHER" id="PTHR10683:SF34">
    <property type="entry name" value="TRANSALDOLASE"/>
    <property type="match status" value="1"/>
</dbReference>
<name>A0A0C3MET7_9AGAM</name>
<dbReference type="SUPFAM" id="SSF51569">
    <property type="entry name" value="Aldolase"/>
    <property type="match status" value="1"/>
</dbReference>
<dbReference type="UniPathway" id="UPA00115">
    <property type="reaction ID" value="UER00414"/>
</dbReference>
<dbReference type="Proteomes" id="UP000054248">
    <property type="component" value="Unassembled WGS sequence"/>
</dbReference>
<organism evidence="3 4">
    <name type="scientific">Tulasnella calospora MUT 4182</name>
    <dbReference type="NCBI Taxonomy" id="1051891"/>
    <lineage>
        <taxon>Eukaryota</taxon>
        <taxon>Fungi</taxon>
        <taxon>Dikarya</taxon>
        <taxon>Basidiomycota</taxon>
        <taxon>Agaricomycotina</taxon>
        <taxon>Agaricomycetes</taxon>
        <taxon>Cantharellales</taxon>
        <taxon>Tulasnellaceae</taxon>
        <taxon>Tulasnella</taxon>
    </lineage>
</organism>
<dbReference type="Gene3D" id="3.20.20.70">
    <property type="entry name" value="Aldolase class I"/>
    <property type="match status" value="1"/>
</dbReference>
<dbReference type="Pfam" id="PF00923">
    <property type="entry name" value="TAL_FSA"/>
    <property type="match status" value="1"/>
</dbReference>
<keyword evidence="2" id="KW-0570">Pentose shunt</keyword>
<dbReference type="InterPro" id="IPR001585">
    <property type="entry name" value="TAL/FSA"/>
</dbReference>
<protein>
    <recommendedName>
        <fullName evidence="2">Transaldolase</fullName>
        <ecNumber evidence="2">2.2.1.2</ecNumber>
    </recommendedName>
</protein>
<comment type="catalytic activity">
    <reaction evidence="2">
        <text>D-sedoheptulose 7-phosphate + D-glyceraldehyde 3-phosphate = D-erythrose 4-phosphate + beta-D-fructose 6-phosphate</text>
        <dbReference type="Rhea" id="RHEA:17053"/>
        <dbReference type="ChEBI" id="CHEBI:16897"/>
        <dbReference type="ChEBI" id="CHEBI:57483"/>
        <dbReference type="ChEBI" id="CHEBI:57634"/>
        <dbReference type="ChEBI" id="CHEBI:59776"/>
        <dbReference type="EC" id="2.2.1.2"/>
    </reaction>
</comment>
<dbReference type="GO" id="GO:0005975">
    <property type="term" value="P:carbohydrate metabolic process"/>
    <property type="evidence" value="ECO:0007669"/>
    <property type="project" value="InterPro"/>
</dbReference>
<gene>
    <name evidence="3" type="ORF">M407DRAFT_241517</name>
</gene>
<dbReference type="HOGENOM" id="CLU_047470_1_0_1"/>
<sequence length="346" mass="37793">MSLLEQFRKDTILDLDSNDAEVAKKYGPFGNMTSNQAIIFNELSKPNHGDLILESARQALSDIEQGLEEGCGTAQLTVDWMTAKLGAEVLPHLDVQGFVLAQTNPSQARNTEATVLHARRMVRLYERAGIPSARVCIKIPATLEGLRACQILTRDHSINTLATTVFCVEQTLAAAEEAGCIFTSPYVNPLEVHFVPGSHVVYADPITEMKGMKATAEIQRQFRRRGVATKVLAASLITIEETICLSGVDRVTIGPTMLELLANEKDSERFQKLRERAIQSYSPELQVASDLPPDAHFPLDEPATALKAALAKPDIEHLITDALAHFTNAENGLIAIADKALADVQK</sequence>
<dbReference type="GO" id="GO:0009052">
    <property type="term" value="P:pentose-phosphate shunt, non-oxidative branch"/>
    <property type="evidence" value="ECO:0007669"/>
    <property type="project" value="TreeGrafter"/>
</dbReference>
<dbReference type="EC" id="2.2.1.2" evidence="2"/>
<reference evidence="3 4" key="1">
    <citation type="submission" date="2014-04" db="EMBL/GenBank/DDBJ databases">
        <authorList>
            <consortium name="DOE Joint Genome Institute"/>
            <person name="Kuo A."/>
            <person name="Girlanda M."/>
            <person name="Perotto S."/>
            <person name="Kohler A."/>
            <person name="Nagy L.G."/>
            <person name="Floudas D."/>
            <person name="Copeland A."/>
            <person name="Barry K.W."/>
            <person name="Cichocki N."/>
            <person name="Veneault-Fourrey C."/>
            <person name="LaButti K."/>
            <person name="Lindquist E.A."/>
            <person name="Lipzen A."/>
            <person name="Lundell T."/>
            <person name="Morin E."/>
            <person name="Murat C."/>
            <person name="Sun H."/>
            <person name="Tunlid A."/>
            <person name="Henrissat B."/>
            <person name="Grigoriev I.V."/>
            <person name="Hibbett D.S."/>
            <person name="Martin F."/>
            <person name="Nordberg H.P."/>
            <person name="Cantor M.N."/>
            <person name="Hua S.X."/>
        </authorList>
    </citation>
    <scope>NUCLEOTIDE SEQUENCE [LARGE SCALE GENOMIC DNA]</scope>
    <source>
        <strain evidence="3 4">MUT 4182</strain>
    </source>
</reference>
<evidence type="ECO:0000256" key="2">
    <source>
        <dbReference type="RuleBase" id="RU000501"/>
    </source>
</evidence>